<evidence type="ECO:0000256" key="7">
    <source>
        <dbReference type="SAM" id="MobiDB-lite"/>
    </source>
</evidence>
<dbReference type="InterPro" id="IPR013324">
    <property type="entry name" value="RNA_pol_sigma_r3/r4-like"/>
</dbReference>
<keyword evidence="11" id="KW-1185">Reference proteome</keyword>
<feature type="compositionally biased region" description="Low complexity" evidence="7">
    <location>
        <begin position="101"/>
        <end position="116"/>
    </location>
</feature>
<dbReference type="InterPro" id="IPR013249">
    <property type="entry name" value="RNA_pol_sigma70_r4_t2"/>
</dbReference>
<evidence type="ECO:0000256" key="5">
    <source>
        <dbReference type="ARBA" id="ARBA00023163"/>
    </source>
</evidence>
<dbReference type="EMBL" id="JABSNM010000007">
    <property type="protein sequence ID" value="NRT56233.1"/>
    <property type="molecule type" value="Genomic_DNA"/>
</dbReference>
<dbReference type="RefSeq" id="WP_173805202.1">
    <property type="nucleotide sequence ID" value="NZ_JABSNM010000007.1"/>
</dbReference>
<reference evidence="10 11" key="1">
    <citation type="submission" date="2020-05" db="EMBL/GenBank/DDBJ databases">
        <title>Genomic Encyclopedia of Type Strains, Phase IV (KMG-V): Genome sequencing to study the core and pangenomes of soil and plant-associated prokaryotes.</title>
        <authorList>
            <person name="Whitman W."/>
        </authorList>
    </citation>
    <scope>NUCLEOTIDE SEQUENCE [LARGE SCALE GENOMIC DNA]</scope>
    <source>
        <strain evidence="10 11">C29</strain>
    </source>
</reference>
<comment type="caution">
    <text evidence="10">The sequence shown here is derived from an EMBL/GenBank/DDBJ whole genome shotgun (WGS) entry which is preliminary data.</text>
</comment>
<feature type="domain" description="RNA polymerase sigma factor 70 region 4 type 2" evidence="9">
    <location>
        <begin position="134"/>
        <end position="185"/>
    </location>
</feature>
<dbReference type="InterPro" id="IPR036388">
    <property type="entry name" value="WH-like_DNA-bd_sf"/>
</dbReference>
<dbReference type="Pfam" id="PF08281">
    <property type="entry name" value="Sigma70_r4_2"/>
    <property type="match status" value="1"/>
</dbReference>
<dbReference type="InterPro" id="IPR000838">
    <property type="entry name" value="RNA_pol_sigma70_ECF_CS"/>
</dbReference>
<dbReference type="PANTHER" id="PTHR43133">
    <property type="entry name" value="RNA POLYMERASE ECF-TYPE SIGMA FACTO"/>
    <property type="match status" value="1"/>
</dbReference>
<sequence length="199" mass="22120">MTMPDDTFPTPELLARLAAGDRAAFAAVVETWQRPLAGFLGRMGLPPARVEELVQDSFVRVWLNIGQYRPAQARFSTWLYTIARRLALNELDRAAHRHEQAAPAGADPDAPGLDAACPEPGPPAQLARRRRQALLQSALRRLAPEDRSVLALAYVQELSLADIARIEDCSAAAVRTRLWRARQRLREMLGPDLEDDHDA</sequence>
<organism evidence="10 11">
    <name type="scientific">Sphaerotilus uruguayifluvii</name>
    <dbReference type="NCBI Taxonomy" id="2735897"/>
    <lineage>
        <taxon>Bacteria</taxon>
        <taxon>Pseudomonadati</taxon>
        <taxon>Pseudomonadota</taxon>
        <taxon>Betaproteobacteria</taxon>
        <taxon>Burkholderiales</taxon>
        <taxon>Sphaerotilaceae</taxon>
        <taxon>Sphaerotilus</taxon>
    </lineage>
</organism>
<proteinExistence type="inferred from homology"/>
<evidence type="ECO:0000259" key="8">
    <source>
        <dbReference type="Pfam" id="PF04542"/>
    </source>
</evidence>
<dbReference type="SUPFAM" id="SSF88659">
    <property type="entry name" value="Sigma3 and sigma4 domains of RNA polymerase sigma factors"/>
    <property type="match status" value="1"/>
</dbReference>
<gene>
    <name evidence="10" type="ORF">HNQ01_001969</name>
</gene>
<name>A0ABX2G1R4_9BURK</name>
<accession>A0ABX2G1R4</accession>
<keyword evidence="4 6" id="KW-0238">DNA-binding</keyword>
<evidence type="ECO:0000313" key="10">
    <source>
        <dbReference type="EMBL" id="NRT56233.1"/>
    </source>
</evidence>
<dbReference type="InterPro" id="IPR014284">
    <property type="entry name" value="RNA_pol_sigma-70_dom"/>
</dbReference>
<evidence type="ECO:0000256" key="2">
    <source>
        <dbReference type="ARBA" id="ARBA00023015"/>
    </source>
</evidence>
<evidence type="ECO:0000256" key="1">
    <source>
        <dbReference type="ARBA" id="ARBA00010641"/>
    </source>
</evidence>
<dbReference type="CDD" id="cd06171">
    <property type="entry name" value="Sigma70_r4"/>
    <property type="match status" value="1"/>
</dbReference>
<dbReference type="InterPro" id="IPR039425">
    <property type="entry name" value="RNA_pol_sigma-70-like"/>
</dbReference>
<evidence type="ECO:0000256" key="4">
    <source>
        <dbReference type="ARBA" id="ARBA00023125"/>
    </source>
</evidence>
<dbReference type="SUPFAM" id="SSF88946">
    <property type="entry name" value="Sigma2 domain of RNA polymerase sigma factors"/>
    <property type="match status" value="1"/>
</dbReference>
<dbReference type="PROSITE" id="PS01063">
    <property type="entry name" value="SIGMA70_ECF"/>
    <property type="match status" value="1"/>
</dbReference>
<feature type="domain" description="RNA polymerase sigma-70 region 2" evidence="8">
    <location>
        <begin position="29"/>
        <end position="95"/>
    </location>
</feature>
<keyword evidence="5 6" id="KW-0804">Transcription</keyword>
<dbReference type="Pfam" id="PF04542">
    <property type="entry name" value="Sigma70_r2"/>
    <property type="match status" value="1"/>
</dbReference>
<dbReference type="Gene3D" id="1.10.1740.10">
    <property type="match status" value="1"/>
</dbReference>
<dbReference type="InterPro" id="IPR007627">
    <property type="entry name" value="RNA_pol_sigma70_r2"/>
</dbReference>
<dbReference type="PANTHER" id="PTHR43133:SF8">
    <property type="entry name" value="RNA POLYMERASE SIGMA FACTOR HI_1459-RELATED"/>
    <property type="match status" value="1"/>
</dbReference>
<dbReference type="InterPro" id="IPR013325">
    <property type="entry name" value="RNA_pol_sigma_r2"/>
</dbReference>
<comment type="similarity">
    <text evidence="1 6">Belongs to the sigma-70 factor family. ECF subfamily.</text>
</comment>
<dbReference type="NCBIfam" id="TIGR02937">
    <property type="entry name" value="sigma70-ECF"/>
    <property type="match status" value="1"/>
</dbReference>
<feature type="region of interest" description="Disordered" evidence="7">
    <location>
        <begin position="97"/>
        <end position="125"/>
    </location>
</feature>
<evidence type="ECO:0000313" key="11">
    <source>
        <dbReference type="Proteomes" id="UP001516061"/>
    </source>
</evidence>
<dbReference type="Gene3D" id="1.10.10.10">
    <property type="entry name" value="Winged helix-like DNA-binding domain superfamily/Winged helix DNA-binding domain"/>
    <property type="match status" value="1"/>
</dbReference>
<keyword evidence="2 6" id="KW-0805">Transcription regulation</keyword>
<evidence type="ECO:0000259" key="9">
    <source>
        <dbReference type="Pfam" id="PF08281"/>
    </source>
</evidence>
<dbReference type="Proteomes" id="UP001516061">
    <property type="component" value="Unassembled WGS sequence"/>
</dbReference>
<protein>
    <recommendedName>
        <fullName evidence="6">RNA polymerase sigma factor</fullName>
    </recommendedName>
</protein>
<keyword evidence="3 6" id="KW-0731">Sigma factor</keyword>
<evidence type="ECO:0000256" key="3">
    <source>
        <dbReference type="ARBA" id="ARBA00023082"/>
    </source>
</evidence>
<evidence type="ECO:0000256" key="6">
    <source>
        <dbReference type="RuleBase" id="RU000716"/>
    </source>
</evidence>